<feature type="region of interest" description="Disordered" evidence="1">
    <location>
        <begin position="53"/>
        <end position="124"/>
    </location>
</feature>
<protein>
    <submittedName>
        <fullName evidence="2">Uncharacterized protein</fullName>
    </submittedName>
</protein>
<dbReference type="Proteomes" id="UP001176941">
    <property type="component" value="Chromosome 25"/>
</dbReference>
<evidence type="ECO:0000256" key="1">
    <source>
        <dbReference type="SAM" id="MobiDB-lite"/>
    </source>
</evidence>
<name>A0ABN8YZC0_RANTA</name>
<accession>A0ABN8YZC0</accession>
<reference evidence="2" key="1">
    <citation type="submission" date="2023-04" db="EMBL/GenBank/DDBJ databases">
        <authorList>
            <consortium name="ELIXIR-Norway"/>
        </authorList>
    </citation>
    <scope>NUCLEOTIDE SEQUENCE [LARGE SCALE GENOMIC DNA]</scope>
</reference>
<feature type="compositionally biased region" description="Low complexity" evidence="1">
    <location>
        <begin position="55"/>
        <end position="70"/>
    </location>
</feature>
<feature type="compositionally biased region" description="Polar residues" evidence="1">
    <location>
        <begin position="114"/>
        <end position="124"/>
    </location>
</feature>
<evidence type="ECO:0000313" key="3">
    <source>
        <dbReference type="Proteomes" id="UP001176941"/>
    </source>
</evidence>
<organism evidence="2 3">
    <name type="scientific">Rangifer tarandus platyrhynchus</name>
    <name type="common">Svalbard reindeer</name>
    <dbReference type="NCBI Taxonomy" id="3082113"/>
    <lineage>
        <taxon>Eukaryota</taxon>
        <taxon>Metazoa</taxon>
        <taxon>Chordata</taxon>
        <taxon>Craniata</taxon>
        <taxon>Vertebrata</taxon>
        <taxon>Euteleostomi</taxon>
        <taxon>Mammalia</taxon>
        <taxon>Eutheria</taxon>
        <taxon>Laurasiatheria</taxon>
        <taxon>Artiodactyla</taxon>
        <taxon>Ruminantia</taxon>
        <taxon>Pecora</taxon>
        <taxon>Cervidae</taxon>
        <taxon>Odocoileinae</taxon>
        <taxon>Rangifer</taxon>
    </lineage>
</organism>
<gene>
    <name evidence="2" type="ORF">MRATA1EN1_LOCUS14745</name>
</gene>
<proteinExistence type="predicted"/>
<dbReference type="EMBL" id="OX459961">
    <property type="protein sequence ID" value="CAI9165783.1"/>
    <property type="molecule type" value="Genomic_DNA"/>
</dbReference>
<keyword evidence="3" id="KW-1185">Reference proteome</keyword>
<evidence type="ECO:0000313" key="2">
    <source>
        <dbReference type="EMBL" id="CAI9165783.1"/>
    </source>
</evidence>
<sequence length="124" mass="13513">MERTQKVLSLLGTHGWCLKAWTLGFHKTLQVLSTCTDSTPGHEHLRSWLQPRHFSAGGTSASNSRNASSSHPWDISDMEKLRPRSDMTSGQFGGKLELPPGRSPSKEAAPQVPGLSSFSTLLSI</sequence>